<dbReference type="EMBL" id="CP024201">
    <property type="protein sequence ID" value="ATQ43379.1"/>
    <property type="molecule type" value="Genomic_DNA"/>
</dbReference>
<proteinExistence type="predicted"/>
<gene>
    <name evidence="2" type="ORF">CSW64_13645</name>
</gene>
<dbReference type="PANTHER" id="PTHR33973">
    <property type="entry name" value="OS07G0153300 PROTEIN"/>
    <property type="match status" value="1"/>
</dbReference>
<name>A0A2D2AZE4_9CAUL</name>
<dbReference type="Pfam" id="PF07103">
    <property type="entry name" value="DUF1365"/>
    <property type="match status" value="1"/>
</dbReference>
<organism evidence="2 3">
    <name type="scientific">Caulobacter mirabilis</name>
    <dbReference type="NCBI Taxonomy" id="69666"/>
    <lineage>
        <taxon>Bacteria</taxon>
        <taxon>Pseudomonadati</taxon>
        <taxon>Pseudomonadota</taxon>
        <taxon>Alphaproteobacteria</taxon>
        <taxon>Caulobacterales</taxon>
        <taxon>Caulobacteraceae</taxon>
        <taxon>Caulobacter</taxon>
    </lineage>
</organism>
<dbReference type="PANTHER" id="PTHR33973:SF4">
    <property type="entry name" value="OS07G0153300 PROTEIN"/>
    <property type="match status" value="1"/>
</dbReference>
<evidence type="ECO:0000256" key="1">
    <source>
        <dbReference type="SAM" id="MobiDB-lite"/>
    </source>
</evidence>
<evidence type="ECO:0000313" key="3">
    <source>
        <dbReference type="Proteomes" id="UP000228945"/>
    </source>
</evidence>
<accession>A0A2D2AZE4</accession>
<dbReference type="InterPro" id="IPR010775">
    <property type="entry name" value="DUF1365"/>
</dbReference>
<sequence length="275" mass="30421">MEGAAEYPAFGLYNGVVTHARHRPVRHALRYRIFMLLIDLDQAPALLAARRWLSSGRFGLVGFREADHGDGSDRPLQAQVRERLRAAGLPADGPIRLLTIPRVLGHAFNPISVYFCHRADGGLVATLYEVSNTFGERHGYLISVDDPDSALVRQTIDKQFYVSPFMDMNLSYRFRVQPPGETTRLVIDVDGNEGSMLTAAFVGRWSPLTDARLLAAWASHPLLTVKVVAGIHWEALKLFLKGMRLRSRPPPPEQAVTVARRSAGSPVHGDPARVA</sequence>
<dbReference type="OrthoDB" id="9778801at2"/>
<protein>
    <recommendedName>
        <fullName evidence="4">DUF1365 domain-containing protein</fullName>
    </recommendedName>
</protein>
<feature type="region of interest" description="Disordered" evidence="1">
    <location>
        <begin position="248"/>
        <end position="275"/>
    </location>
</feature>
<dbReference type="KEGG" id="cmb:CSW64_13645"/>
<keyword evidence="3" id="KW-1185">Reference proteome</keyword>
<evidence type="ECO:0000313" key="2">
    <source>
        <dbReference type="EMBL" id="ATQ43379.1"/>
    </source>
</evidence>
<dbReference type="Proteomes" id="UP000228945">
    <property type="component" value="Chromosome"/>
</dbReference>
<dbReference type="RefSeq" id="WP_099622630.1">
    <property type="nucleotide sequence ID" value="NZ_CP024201.1"/>
</dbReference>
<dbReference type="AlphaFoldDB" id="A0A2D2AZE4"/>
<evidence type="ECO:0008006" key="4">
    <source>
        <dbReference type="Google" id="ProtNLM"/>
    </source>
</evidence>
<reference evidence="2 3" key="1">
    <citation type="submission" date="2017-10" db="EMBL/GenBank/DDBJ databases">
        <title>Genome sequence of Caulobacter mirabilis FWC38.</title>
        <authorList>
            <person name="Fiebig A."/>
            <person name="Crosson S."/>
        </authorList>
    </citation>
    <scope>NUCLEOTIDE SEQUENCE [LARGE SCALE GENOMIC DNA]</scope>
    <source>
        <strain evidence="2 3">FWC 38</strain>
    </source>
</reference>